<dbReference type="PANTHER" id="PTHR34071">
    <property type="entry name" value="5-NITROIMIDAZOLE ANTIBIOTICS RESISTANCE PROTEIN, NIMA-FAMILY-RELATED PROTEIN-RELATED"/>
    <property type="match status" value="1"/>
</dbReference>
<accession>A0ABR4BQA1</accession>
<gene>
    <name evidence="2" type="ORF">VTL71DRAFT_10072</name>
</gene>
<evidence type="ECO:0000313" key="2">
    <source>
        <dbReference type="EMBL" id="KAL2059917.1"/>
    </source>
</evidence>
<dbReference type="EMBL" id="JAZHXI010000025">
    <property type="protein sequence ID" value="KAL2059917.1"/>
    <property type="molecule type" value="Genomic_DNA"/>
</dbReference>
<dbReference type="InterPro" id="IPR012349">
    <property type="entry name" value="Split_barrel_FMN-bd"/>
</dbReference>
<evidence type="ECO:0008006" key="4">
    <source>
        <dbReference type="Google" id="ProtNLM"/>
    </source>
</evidence>
<dbReference type="PANTHER" id="PTHR34071:SF2">
    <property type="entry name" value="FLAVIN-NUCLEOTIDE-BINDING PROTEIN"/>
    <property type="match status" value="1"/>
</dbReference>
<dbReference type="SUPFAM" id="SSF50475">
    <property type="entry name" value="FMN-binding split barrel"/>
    <property type="match status" value="1"/>
</dbReference>
<feature type="region of interest" description="Disordered" evidence="1">
    <location>
        <begin position="265"/>
        <end position="284"/>
    </location>
</feature>
<protein>
    <recommendedName>
        <fullName evidence="4">Flavin-nucleotide-binding protein</fullName>
    </recommendedName>
</protein>
<feature type="non-terminal residue" evidence="2">
    <location>
        <position position="284"/>
    </location>
</feature>
<reference evidence="2 3" key="1">
    <citation type="journal article" date="2024" name="Commun. Biol.">
        <title>Comparative genomic analysis of thermophilic fungi reveals convergent evolutionary adaptations and gene losses.</title>
        <authorList>
            <person name="Steindorff A.S."/>
            <person name="Aguilar-Pontes M.V."/>
            <person name="Robinson A.J."/>
            <person name="Andreopoulos B."/>
            <person name="LaButti K."/>
            <person name="Kuo A."/>
            <person name="Mondo S."/>
            <person name="Riley R."/>
            <person name="Otillar R."/>
            <person name="Haridas S."/>
            <person name="Lipzen A."/>
            <person name="Grimwood J."/>
            <person name="Schmutz J."/>
            <person name="Clum A."/>
            <person name="Reid I.D."/>
            <person name="Moisan M.C."/>
            <person name="Butler G."/>
            <person name="Nguyen T.T.M."/>
            <person name="Dewar K."/>
            <person name="Conant G."/>
            <person name="Drula E."/>
            <person name="Henrissat B."/>
            <person name="Hansel C."/>
            <person name="Singer S."/>
            <person name="Hutchinson M.I."/>
            <person name="de Vries R.P."/>
            <person name="Natvig D.O."/>
            <person name="Powell A.J."/>
            <person name="Tsang A."/>
            <person name="Grigoriev I.V."/>
        </authorList>
    </citation>
    <scope>NUCLEOTIDE SEQUENCE [LARGE SCALE GENOMIC DNA]</scope>
    <source>
        <strain evidence="2 3">CBS 494.80</strain>
    </source>
</reference>
<comment type="caution">
    <text evidence="2">The sequence shown here is derived from an EMBL/GenBank/DDBJ whole genome shotgun (WGS) entry which is preliminary data.</text>
</comment>
<evidence type="ECO:0000313" key="3">
    <source>
        <dbReference type="Proteomes" id="UP001595075"/>
    </source>
</evidence>
<name>A0ABR4BQA1_9HELO</name>
<dbReference type="Gene3D" id="2.30.110.10">
    <property type="entry name" value="Electron Transport, Fmn-binding Protein, Chain A"/>
    <property type="match status" value="1"/>
</dbReference>
<organism evidence="2 3">
    <name type="scientific">Oculimacula yallundae</name>
    <dbReference type="NCBI Taxonomy" id="86028"/>
    <lineage>
        <taxon>Eukaryota</taxon>
        <taxon>Fungi</taxon>
        <taxon>Dikarya</taxon>
        <taxon>Ascomycota</taxon>
        <taxon>Pezizomycotina</taxon>
        <taxon>Leotiomycetes</taxon>
        <taxon>Helotiales</taxon>
        <taxon>Ploettnerulaceae</taxon>
        <taxon>Oculimacula</taxon>
    </lineage>
</organism>
<keyword evidence="3" id="KW-1185">Reference proteome</keyword>
<dbReference type="Pfam" id="PF12900">
    <property type="entry name" value="Pyridox_ox_2"/>
    <property type="match status" value="1"/>
</dbReference>
<proteinExistence type="predicted"/>
<sequence>MVRHNFEYPREGTNTINRYKHQADYTLQTIHTIINTSPVLHVSFSPDPSDPNSFPVILPMIGQMGSFTRPSASLGDKLDCYLHGYVSSRIMNLARSSSSSNSTNSTTPPGIPLCIASSKVTGLVLTLTPNSHNYNYRSAVLFGHATLVETEEEKLFAMELITNSVVPDRWRNTRVPPNRAEMGSTSILKVRIHSGSAKVREGGPLDSKDDMGDEDATGRIWTGVLPIWETIGEPIAGPYNTVQEIPEHITSYRDEFNRESRVYAEEGARKDAPVPFVGKEDGEE</sequence>
<dbReference type="Proteomes" id="UP001595075">
    <property type="component" value="Unassembled WGS sequence"/>
</dbReference>
<dbReference type="InterPro" id="IPR024747">
    <property type="entry name" value="Pyridox_Oxase-rel"/>
</dbReference>
<evidence type="ECO:0000256" key="1">
    <source>
        <dbReference type="SAM" id="MobiDB-lite"/>
    </source>
</evidence>